<name>A0A0E9WSI6_ANGAN</name>
<reference evidence="1" key="1">
    <citation type="submission" date="2014-11" db="EMBL/GenBank/DDBJ databases">
        <authorList>
            <person name="Amaro Gonzalez C."/>
        </authorList>
    </citation>
    <scope>NUCLEOTIDE SEQUENCE</scope>
</reference>
<organism evidence="1">
    <name type="scientific">Anguilla anguilla</name>
    <name type="common">European freshwater eel</name>
    <name type="synonym">Muraena anguilla</name>
    <dbReference type="NCBI Taxonomy" id="7936"/>
    <lineage>
        <taxon>Eukaryota</taxon>
        <taxon>Metazoa</taxon>
        <taxon>Chordata</taxon>
        <taxon>Craniata</taxon>
        <taxon>Vertebrata</taxon>
        <taxon>Euteleostomi</taxon>
        <taxon>Actinopterygii</taxon>
        <taxon>Neopterygii</taxon>
        <taxon>Teleostei</taxon>
        <taxon>Anguilliformes</taxon>
        <taxon>Anguillidae</taxon>
        <taxon>Anguilla</taxon>
    </lineage>
</organism>
<protein>
    <submittedName>
        <fullName evidence="1">Uncharacterized protein</fullName>
    </submittedName>
</protein>
<sequence length="47" mass="5162">MYLLGIDEPNADSLLASPFKLRGIYQICSSLHSTVTPGKKRVSLVEL</sequence>
<proteinExistence type="predicted"/>
<evidence type="ECO:0000313" key="1">
    <source>
        <dbReference type="EMBL" id="JAH93389.1"/>
    </source>
</evidence>
<dbReference type="AlphaFoldDB" id="A0A0E9WSI6"/>
<dbReference type="EMBL" id="GBXM01015188">
    <property type="protein sequence ID" value="JAH93389.1"/>
    <property type="molecule type" value="Transcribed_RNA"/>
</dbReference>
<accession>A0A0E9WSI6</accession>
<reference evidence="1" key="2">
    <citation type="journal article" date="2015" name="Fish Shellfish Immunol.">
        <title>Early steps in the European eel (Anguilla anguilla)-Vibrio vulnificus interaction in the gills: Role of the RtxA13 toxin.</title>
        <authorList>
            <person name="Callol A."/>
            <person name="Pajuelo D."/>
            <person name="Ebbesson L."/>
            <person name="Teles M."/>
            <person name="MacKenzie S."/>
            <person name="Amaro C."/>
        </authorList>
    </citation>
    <scope>NUCLEOTIDE SEQUENCE</scope>
</reference>